<evidence type="ECO:0000313" key="2">
    <source>
        <dbReference type="EMBL" id="AVX19366.1"/>
    </source>
</evidence>
<keyword evidence="2" id="KW-0255">Endonuclease</keyword>
<proteinExistence type="predicted"/>
<keyword evidence="2" id="KW-0540">Nuclease</keyword>
<evidence type="ECO:0000313" key="3">
    <source>
        <dbReference type="Proteomes" id="UP000241323"/>
    </source>
</evidence>
<feature type="domain" description="Putative restriction endonuclease" evidence="1">
    <location>
        <begin position="19"/>
        <end position="190"/>
    </location>
</feature>
<dbReference type="CDD" id="cd06260">
    <property type="entry name" value="DUF820-like"/>
    <property type="match status" value="1"/>
</dbReference>
<dbReference type="PANTHER" id="PTHR34107">
    <property type="entry name" value="SLL0198 PROTEIN-RELATED"/>
    <property type="match status" value="1"/>
</dbReference>
<dbReference type="Proteomes" id="UP000241323">
    <property type="component" value="Chromosome"/>
</dbReference>
<dbReference type="InterPro" id="IPR008538">
    <property type="entry name" value="Uma2"/>
</dbReference>
<dbReference type="AlphaFoldDB" id="A0A2R4MWY5"/>
<gene>
    <name evidence="2" type="ORF">CFE_0157</name>
</gene>
<sequence>MPDNYFSESAVQYRIKSYQDYLKLPEGERWEIIDGQAYAMVAAPSWQHQQIVLELASTIHSYLKQKGNCQVYVAPFDVRLIDAGETEQNCCNVVQPDISVICDRTKLDDKGCLGAPDWIIEVVSPSHTSHDYVRKLNLYERFGVREYWIVNPDSRHILVYRLGEQGGYGAPIMIREGEIAQPGLFPELNIDSRELFAE</sequence>
<dbReference type="GO" id="GO:0004519">
    <property type="term" value="F:endonuclease activity"/>
    <property type="evidence" value="ECO:0007669"/>
    <property type="project" value="UniProtKB-KW"/>
</dbReference>
<dbReference type="SUPFAM" id="SSF52980">
    <property type="entry name" value="Restriction endonuclease-like"/>
    <property type="match status" value="1"/>
</dbReference>
<dbReference type="PANTHER" id="PTHR34107:SF4">
    <property type="entry name" value="SLL1222 PROTEIN"/>
    <property type="match status" value="1"/>
</dbReference>
<dbReference type="InterPro" id="IPR012296">
    <property type="entry name" value="Nuclease_put_TT1808"/>
</dbReference>
<name>A0A2R4MWY5_CARTR</name>
<dbReference type="RefSeq" id="WP_079907340.1">
    <property type="nucleotide sequence ID" value="NZ_CP028491.1"/>
</dbReference>
<dbReference type="InterPro" id="IPR011335">
    <property type="entry name" value="Restrct_endonuc-II-like"/>
</dbReference>
<dbReference type="EMBL" id="CP028491">
    <property type="protein sequence ID" value="AVX19366.1"/>
    <property type="molecule type" value="Genomic_DNA"/>
</dbReference>
<dbReference type="Pfam" id="PF05685">
    <property type="entry name" value="Uma2"/>
    <property type="match status" value="1"/>
</dbReference>
<reference evidence="2 3" key="1">
    <citation type="submission" date="2018-04" db="EMBL/GenBank/DDBJ databases">
        <title>Genomic insights into metabolic versatility of Carboxydocella thermautotrophica capable of coupling hydrogenogenic CO oxidation with the reduction of Fe(III) minerals in Kamchatka hot springs.</title>
        <authorList>
            <person name="Toshchakov S.V."/>
            <person name="Tepliuk A.V."/>
            <person name="Gavrilov S.N."/>
            <person name="Kublanov I.V."/>
            <person name="Lebedinsky A.V."/>
            <person name="Bonch-Osmolovskaya E.A."/>
            <person name="Rusakov V.S."/>
            <person name="Chistyakova N.I."/>
            <person name="Korzhenkov A."/>
            <person name="Zavarsina D.G."/>
            <person name="Sokolova T.G."/>
        </authorList>
    </citation>
    <scope>NUCLEOTIDE SEQUENCE [LARGE SCALE GENOMIC DNA]</scope>
    <source>
        <strain evidence="2 3">019</strain>
    </source>
</reference>
<organism evidence="2 3">
    <name type="scientific">Carboxydocella thermautotrophica</name>
    <dbReference type="NCBI Taxonomy" id="178899"/>
    <lineage>
        <taxon>Bacteria</taxon>
        <taxon>Bacillati</taxon>
        <taxon>Bacillota</taxon>
        <taxon>Clostridia</taxon>
        <taxon>Eubacteriales</taxon>
        <taxon>Clostridiales Family XVI. Incertae Sedis</taxon>
        <taxon>Carboxydocella</taxon>
    </lineage>
</organism>
<dbReference type="Gene3D" id="3.90.1570.10">
    <property type="entry name" value="tt1808, chain A"/>
    <property type="match status" value="1"/>
</dbReference>
<evidence type="ECO:0000259" key="1">
    <source>
        <dbReference type="Pfam" id="PF05685"/>
    </source>
</evidence>
<protein>
    <submittedName>
        <fullName evidence="2">Endonuclease, Uma2 family (Restriction endonuclease fold)</fullName>
    </submittedName>
</protein>
<dbReference type="KEGG" id="cthm:CFE_0157"/>
<keyword evidence="2" id="KW-0378">Hydrolase</keyword>
<keyword evidence="3" id="KW-1185">Reference proteome</keyword>
<accession>A0A2R4MWY5</accession>